<dbReference type="Pfam" id="PF02873">
    <property type="entry name" value="MurB_C"/>
    <property type="match status" value="1"/>
</dbReference>
<dbReference type="HAMAP" id="MF_00037">
    <property type="entry name" value="MurB"/>
    <property type="match status" value="1"/>
</dbReference>
<evidence type="ECO:0000256" key="7">
    <source>
        <dbReference type="ARBA" id="ARBA00015188"/>
    </source>
</evidence>
<evidence type="ECO:0000313" key="23">
    <source>
        <dbReference type="Proteomes" id="UP001626549"/>
    </source>
</evidence>
<dbReference type="EMBL" id="CP136865">
    <property type="protein sequence ID" value="WOJ95749.1"/>
    <property type="molecule type" value="Genomic_DNA"/>
</dbReference>
<dbReference type="Gene3D" id="3.30.43.10">
    <property type="entry name" value="Uridine Diphospho-n-acetylenolpyruvylglucosamine Reductase, domain 2"/>
    <property type="match status" value="1"/>
</dbReference>
<dbReference type="InterPro" id="IPR036635">
    <property type="entry name" value="MurB_C_sf"/>
</dbReference>
<dbReference type="PROSITE" id="PS51387">
    <property type="entry name" value="FAD_PCMH"/>
    <property type="match status" value="1"/>
</dbReference>
<feature type="domain" description="FAD-binding PCMH-type" evidence="21">
    <location>
        <begin position="11"/>
        <end position="182"/>
    </location>
</feature>
<evidence type="ECO:0000256" key="10">
    <source>
        <dbReference type="ARBA" id="ARBA00022630"/>
    </source>
</evidence>
<evidence type="ECO:0000256" key="14">
    <source>
        <dbReference type="ARBA" id="ARBA00022984"/>
    </source>
</evidence>
<comment type="cofactor">
    <cofactor evidence="1 20">
        <name>FAD</name>
        <dbReference type="ChEBI" id="CHEBI:57692"/>
    </cofactor>
</comment>
<dbReference type="Gene3D" id="3.90.78.10">
    <property type="entry name" value="UDP-N-acetylenolpyruvoylglucosamine reductase, C-terminal domain"/>
    <property type="match status" value="1"/>
</dbReference>
<keyword evidence="14 20" id="KW-0573">Peptidoglycan synthesis</keyword>
<comment type="pathway">
    <text evidence="4 20">Cell wall biogenesis; peptidoglycan biosynthesis.</text>
</comment>
<dbReference type="InterPro" id="IPR036318">
    <property type="entry name" value="FAD-bd_PCMH-like_sf"/>
</dbReference>
<dbReference type="SUPFAM" id="SSF56194">
    <property type="entry name" value="Uridine diphospho-N-Acetylenolpyruvylglucosamine reductase, MurB, C-terminal domain"/>
    <property type="match status" value="1"/>
</dbReference>
<dbReference type="InterPro" id="IPR003170">
    <property type="entry name" value="MurB"/>
</dbReference>
<dbReference type="InterPro" id="IPR016167">
    <property type="entry name" value="FAD-bd_PCMH_sub1"/>
</dbReference>
<dbReference type="PANTHER" id="PTHR21071">
    <property type="entry name" value="UDP-N-ACETYLENOLPYRUVOYLGLUCOSAMINE REDUCTASE"/>
    <property type="match status" value="1"/>
</dbReference>
<evidence type="ECO:0000256" key="1">
    <source>
        <dbReference type="ARBA" id="ARBA00001974"/>
    </source>
</evidence>
<keyword evidence="23" id="KW-1185">Reference proteome</keyword>
<evidence type="ECO:0000256" key="2">
    <source>
        <dbReference type="ARBA" id="ARBA00003921"/>
    </source>
</evidence>
<dbReference type="Gene3D" id="3.30.465.10">
    <property type="match status" value="1"/>
</dbReference>
<comment type="similarity">
    <text evidence="5 20">Belongs to the MurB family.</text>
</comment>
<reference evidence="22 23" key="1">
    <citation type="submission" date="2023-10" db="EMBL/GenBank/DDBJ databases">
        <title>Two novel species belonging to the OM43/NOR5 clade.</title>
        <authorList>
            <person name="Park M."/>
        </authorList>
    </citation>
    <scope>NUCLEOTIDE SEQUENCE [LARGE SCALE GENOMIC DNA]</scope>
    <source>
        <strain evidence="22 23">IMCC45268</strain>
    </source>
</reference>
<dbReference type="InterPro" id="IPR016169">
    <property type="entry name" value="FAD-bd_PCMH_sub2"/>
</dbReference>
<evidence type="ECO:0000256" key="3">
    <source>
        <dbReference type="ARBA" id="ARBA00004496"/>
    </source>
</evidence>
<evidence type="ECO:0000256" key="13">
    <source>
        <dbReference type="ARBA" id="ARBA00022960"/>
    </source>
</evidence>
<evidence type="ECO:0000256" key="20">
    <source>
        <dbReference type="HAMAP-Rule" id="MF_00037"/>
    </source>
</evidence>
<organism evidence="22 23">
    <name type="scientific">Congregibacter brevis</name>
    <dbReference type="NCBI Taxonomy" id="3081201"/>
    <lineage>
        <taxon>Bacteria</taxon>
        <taxon>Pseudomonadati</taxon>
        <taxon>Pseudomonadota</taxon>
        <taxon>Gammaproteobacteria</taxon>
        <taxon>Cellvibrionales</taxon>
        <taxon>Halieaceae</taxon>
        <taxon>Congregibacter</taxon>
    </lineage>
</organism>
<dbReference type="Pfam" id="PF01565">
    <property type="entry name" value="FAD_binding_4"/>
    <property type="match status" value="1"/>
</dbReference>
<keyword evidence="16 20" id="KW-0131">Cell cycle</keyword>
<evidence type="ECO:0000256" key="15">
    <source>
        <dbReference type="ARBA" id="ARBA00023002"/>
    </source>
</evidence>
<comment type="catalytic activity">
    <reaction evidence="19 20">
        <text>UDP-N-acetyl-alpha-D-muramate + NADP(+) = UDP-N-acetyl-3-O-(1-carboxyvinyl)-alpha-D-glucosamine + NADPH + H(+)</text>
        <dbReference type="Rhea" id="RHEA:12248"/>
        <dbReference type="ChEBI" id="CHEBI:15378"/>
        <dbReference type="ChEBI" id="CHEBI:57783"/>
        <dbReference type="ChEBI" id="CHEBI:58349"/>
        <dbReference type="ChEBI" id="CHEBI:68483"/>
        <dbReference type="ChEBI" id="CHEBI:70757"/>
        <dbReference type="EC" id="1.3.1.98"/>
    </reaction>
</comment>
<comment type="subcellular location">
    <subcellularLocation>
        <location evidence="3 20">Cytoplasm</location>
    </subcellularLocation>
</comment>
<comment type="function">
    <text evidence="2 20">Cell wall formation.</text>
</comment>
<evidence type="ECO:0000256" key="4">
    <source>
        <dbReference type="ARBA" id="ARBA00004752"/>
    </source>
</evidence>
<proteinExistence type="inferred from homology"/>
<evidence type="ECO:0000256" key="11">
    <source>
        <dbReference type="ARBA" id="ARBA00022827"/>
    </source>
</evidence>
<evidence type="ECO:0000256" key="16">
    <source>
        <dbReference type="ARBA" id="ARBA00023306"/>
    </source>
</evidence>
<evidence type="ECO:0000259" key="21">
    <source>
        <dbReference type="PROSITE" id="PS51387"/>
    </source>
</evidence>
<dbReference type="NCBIfam" id="NF000755">
    <property type="entry name" value="PRK00046.1"/>
    <property type="match status" value="1"/>
</dbReference>
<feature type="active site" evidence="20">
    <location>
        <position position="158"/>
    </location>
</feature>
<keyword evidence="15 20" id="KW-0560">Oxidoreductase</keyword>
<dbReference type="EC" id="1.3.1.98" evidence="6 20"/>
<evidence type="ECO:0000313" key="22">
    <source>
        <dbReference type="EMBL" id="WOJ95749.1"/>
    </source>
</evidence>
<evidence type="ECO:0000256" key="6">
    <source>
        <dbReference type="ARBA" id="ARBA00012518"/>
    </source>
</evidence>
<keyword evidence="11 20" id="KW-0274">FAD</keyword>
<keyword evidence="13 20" id="KW-0133">Cell shape</keyword>
<dbReference type="NCBIfam" id="TIGR00179">
    <property type="entry name" value="murB"/>
    <property type="match status" value="1"/>
</dbReference>
<dbReference type="RefSeq" id="WP_407326448.1">
    <property type="nucleotide sequence ID" value="NZ_CP136865.1"/>
</dbReference>
<evidence type="ECO:0000256" key="8">
    <source>
        <dbReference type="ARBA" id="ARBA00022490"/>
    </source>
</evidence>
<evidence type="ECO:0000256" key="9">
    <source>
        <dbReference type="ARBA" id="ARBA00022618"/>
    </source>
</evidence>
<keyword evidence="12 20" id="KW-0521">NADP</keyword>
<dbReference type="SUPFAM" id="SSF56176">
    <property type="entry name" value="FAD-binding/transporter-associated domain-like"/>
    <property type="match status" value="1"/>
</dbReference>
<evidence type="ECO:0000256" key="19">
    <source>
        <dbReference type="ARBA" id="ARBA00048914"/>
    </source>
</evidence>
<accession>A0ABZ0IB20</accession>
<keyword evidence="17 20" id="KW-0961">Cell wall biogenesis/degradation</keyword>
<feature type="active site" description="Proton donor" evidence="20">
    <location>
        <position position="229"/>
    </location>
</feature>
<keyword evidence="8 20" id="KW-0963">Cytoplasm</keyword>
<evidence type="ECO:0000256" key="17">
    <source>
        <dbReference type="ARBA" id="ARBA00023316"/>
    </source>
</evidence>
<sequence length="330" mass="35799">MSSRIVNTLALPCVAHRLFEVSGIEDVRPAIDWSQASGLPLCALGAGSNVVLPPELAAGVVKVCDESVSVLSETTDTVTLRVGAGKGWHSLVSETLQSGFYGFENLALIPGLVGAAPVQNIGAYGRELNEFVVAVHGVSLHSGEPRSLSAEECKFAYRDSIFKHELRDQFLITHVDLCLGKVPVVNVDYPALRSSLGDGERSPLAVFEAVVALRRKRLPNPDESPNAGSFFKNPILSAEQLEELQSIEPEVPVYSVANEQFKVPAAWLIERAGLRGFSMGPASISEQHALVLVTDGKAYQADVRELAKHVQKVVIERFTVMLEPEPRFYD</sequence>
<evidence type="ECO:0000256" key="5">
    <source>
        <dbReference type="ARBA" id="ARBA00010485"/>
    </source>
</evidence>
<dbReference type="Proteomes" id="UP001626549">
    <property type="component" value="Chromosome"/>
</dbReference>
<name>A0ABZ0IB20_9GAMM</name>
<gene>
    <name evidence="20 22" type="primary">murB</name>
    <name evidence="22" type="ORF">R0137_10880</name>
</gene>
<dbReference type="InterPro" id="IPR006094">
    <property type="entry name" value="Oxid_FAD_bind_N"/>
</dbReference>
<protein>
    <recommendedName>
        <fullName evidence="7 20">UDP-N-acetylenolpyruvoylglucosamine reductase</fullName>
        <ecNumber evidence="6 20">1.3.1.98</ecNumber>
    </recommendedName>
    <alternativeName>
        <fullName evidence="18 20">UDP-N-acetylmuramate dehydrogenase</fullName>
    </alternativeName>
</protein>
<dbReference type="PANTHER" id="PTHR21071:SF4">
    <property type="entry name" value="UDP-N-ACETYLENOLPYRUVOYLGLUCOSAMINE REDUCTASE"/>
    <property type="match status" value="1"/>
</dbReference>
<keyword evidence="9 20" id="KW-0132">Cell division</keyword>
<keyword evidence="10 20" id="KW-0285">Flavoprotein</keyword>
<dbReference type="InterPro" id="IPR011601">
    <property type="entry name" value="MurB_C"/>
</dbReference>
<dbReference type="InterPro" id="IPR016166">
    <property type="entry name" value="FAD-bd_PCMH"/>
</dbReference>
<evidence type="ECO:0000256" key="12">
    <source>
        <dbReference type="ARBA" id="ARBA00022857"/>
    </source>
</evidence>
<evidence type="ECO:0000256" key="18">
    <source>
        <dbReference type="ARBA" id="ARBA00031026"/>
    </source>
</evidence>
<feature type="active site" evidence="20">
    <location>
        <position position="325"/>
    </location>
</feature>
<dbReference type="GO" id="GO:0008762">
    <property type="term" value="F:UDP-N-acetylmuramate dehydrogenase activity"/>
    <property type="evidence" value="ECO:0007669"/>
    <property type="project" value="UniProtKB-EC"/>
</dbReference>